<dbReference type="Gene3D" id="3.40.50.150">
    <property type="entry name" value="Vaccinia Virus protein VP39"/>
    <property type="match status" value="2"/>
</dbReference>
<sequence>MAGPQASDLNSHYRRLEAAWTVSDRSESYGRLVVPNGNSSEPFHRWFHLKEAYSSQLLDQLFTDSSFKPTAGFRLYDPYSGSGTTLISAVDIAGRYMTSVEVYGVERNPFLWELSRAKLAGRLHGQSLVAGLEAALAEIKSHSLEFDADDLEMPAQSTLRNEVYFPRSHVEELVAIRKIIDRAAIEPCRSILRVCLAACVEPSGRLRRDGRALRFMERRKPRRPLEVFEERLRLVTADLSSSASLEAQGDVFFGDGRHLPGLSADGTFDWIVFSPPYPNNIDYTEIYKTESWILGCYSTSEDMRKQRLSTVRSHPSLRFNQGNLYESATYADAIDAIVQPVVAAVPADKYAVGRKEMIPGYVDDMIQTLAVCRSLVAEDGTLAYIVGNSAHGNDDQAFVIAADVLIGAVAEQVGWRVAEVRVARKLTRRRANSPYLRESVVILKPQ</sequence>
<reference evidence="1 2" key="1">
    <citation type="submission" date="2019-05" db="EMBL/GenBank/DDBJ databases">
        <title>Draft genome sequence of Nonomuraea turkmeniaca DSM 43926.</title>
        <authorList>
            <person name="Saricaoglu S."/>
            <person name="Isik K."/>
        </authorList>
    </citation>
    <scope>NUCLEOTIDE SEQUENCE [LARGE SCALE GENOMIC DNA]</scope>
    <source>
        <strain evidence="1 2">DSM 43926</strain>
    </source>
</reference>
<dbReference type="RefSeq" id="WP_138670533.1">
    <property type="nucleotide sequence ID" value="NZ_VCKY01000136.1"/>
</dbReference>
<organism evidence="1 2">
    <name type="scientific">Nonomuraea turkmeniaca</name>
    <dbReference type="NCBI Taxonomy" id="103838"/>
    <lineage>
        <taxon>Bacteria</taxon>
        <taxon>Bacillati</taxon>
        <taxon>Actinomycetota</taxon>
        <taxon>Actinomycetes</taxon>
        <taxon>Streptosporangiales</taxon>
        <taxon>Streptosporangiaceae</taxon>
        <taxon>Nonomuraea</taxon>
    </lineage>
</organism>
<dbReference type="GO" id="GO:0008168">
    <property type="term" value="F:methyltransferase activity"/>
    <property type="evidence" value="ECO:0007669"/>
    <property type="project" value="UniProtKB-KW"/>
</dbReference>
<dbReference type="EMBL" id="VCKY01000136">
    <property type="protein sequence ID" value="TMR12366.1"/>
    <property type="molecule type" value="Genomic_DNA"/>
</dbReference>
<accession>A0A5S4F7N9</accession>
<keyword evidence="2" id="KW-1185">Reference proteome</keyword>
<name>A0A5S4F7N9_9ACTN</name>
<dbReference type="SUPFAM" id="SSF53335">
    <property type="entry name" value="S-adenosyl-L-methionine-dependent methyltransferases"/>
    <property type="match status" value="2"/>
</dbReference>
<dbReference type="OrthoDB" id="9773060at2"/>
<dbReference type="InterPro" id="IPR029063">
    <property type="entry name" value="SAM-dependent_MTases_sf"/>
</dbReference>
<protein>
    <submittedName>
        <fullName evidence="1">SAM-dependent DNA methyltransferase</fullName>
    </submittedName>
</protein>
<evidence type="ECO:0000313" key="1">
    <source>
        <dbReference type="EMBL" id="TMR12366.1"/>
    </source>
</evidence>
<evidence type="ECO:0000313" key="2">
    <source>
        <dbReference type="Proteomes" id="UP000309128"/>
    </source>
</evidence>
<dbReference type="GO" id="GO:0032259">
    <property type="term" value="P:methylation"/>
    <property type="evidence" value="ECO:0007669"/>
    <property type="project" value="UniProtKB-KW"/>
</dbReference>
<dbReference type="AlphaFoldDB" id="A0A5S4F7N9"/>
<gene>
    <name evidence="1" type="ORF">ETD86_32815</name>
</gene>
<keyword evidence="1" id="KW-0808">Transferase</keyword>
<comment type="caution">
    <text evidence="1">The sequence shown here is derived from an EMBL/GenBank/DDBJ whole genome shotgun (WGS) entry which is preliminary data.</text>
</comment>
<dbReference type="Proteomes" id="UP000309128">
    <property type="component" value="Unassembled WGS sequence"/>
</dbReference>
<proteinExistence type="predicted"/>
<keyword evidence="1" id="KW-0489">Methyltransferase</keyword>